<keyword evidence="10" id="KW-1185">Reference proteome</keyword>
<dbReference type="AlphaFoldDB" id="A0A8K0T769"/>
<evidence type="ECO:0000313" key="10">
    <source>
        <dbReference type="Proteomes" id="UP000813385"/>
    </source>
</evidence>
<feature type="transmembrane region" description="Helical" evidence="7">
    <location>
        <begin position="369"/>
        <end position="388"/>
    </location>
</feature>
<evidence type="ECO:0000256" key="1">
    <source>
        <dbReference type="ARBA" id="ARBA00004141"/>
    </source>
</evidence>
<evidence type="ECO:0000256" key="2">
    <source>
        <dbReference type="ARBA" id="ARBA00022448"/>
    </source>
</evidence>
<dbReference type="EMBL" id="JAGPXD010000005">
    <property type="protein sequence ID" value="KAH7353291.1"/>
    <property type="molecule type" value="Genomic_DNA"/>
</dbReference>
<feature type="domain" description="Major facilitator superfamily (MFS) profile" evidence="8">
    <location>
        <begin position="40"/>
        <end position="486"/>
    </location>
</feature>
<dbReference type="Gene3D" id="1.20.1720.10">
    <property type="entry name" value="Multidrug resistance protein D"/>
    <property type="match status" value="1"/>
</dbReference>
<comment type="subcellular location">
    <subcellularLocation>
        <location evidence="1">Membrane</location>
        <topology evidence="1">Multi-pass membrane protein</topology>
    </subcellularLocation>
</comment>
<feature type="transmembrane region" description="Helical" evidence="7">
    <location>
        <begin position="400"/>
        <end position="422"/>
    </location>
</feature>
<dbReference type="PANTHER" id="PTHR23502">
    <property type="entry name" value="MAJOR FACILITATOR SUPERFAMILY"/>
    <property type="match status" value="1"/>
</dbReference>
<proteinExistence type="predicted"/>
<keyword evidence="2" id="KW-0813">Transport</keyword>
<keyword evidence="3 7" id="KW-0812">Transmembrane</keyword>
<protein>
    <submittedName>
        <fullName evidence="9">Major facilitator superfamily domain-containing protein</fullName>
    </submittedName>
</protein>
<dbReference type="SUPFAM" id="SSF103473">
    <property type="entry name" value="MFS general substrate transporter"/>
    <property type="match status" value="1"/>
</dbReference>
<evidence type="ECO:0000313" key="9">
    <source>
        <dbReference type="EMBL" id="KAH7353291.1"/>
    </source>
</evidence>
<feature type="transmembrane region" description="Helical" evidence="7">
    <location>
        <begin position="73"/>
        <end position="94"/>
    </location>
</feature>
<keyword evidence="4 7" id="KW-1133">Transmembrane helix</keyword>
<evidence type="ECO:0000256" key="5">
    <source>
        <dbReference type="ARBA" id="ARBA00023136"/>
    </source>
</evidence>
<gene>
    <name evidence="9" type="ORF">B0T11DRAFT_286573</name>
</gene>
<dbReference type="PANTHER" id="PTHR23502:SF51">
    <property type="entry name" value="QUINIDINE RESISTANCE PROTEIN 1-RELATED"/>
    <property type="match status" value="1"/>
</dbReference>
<feature type="transmembrane region" description="Helical" evidence="7">
    <location>
        <begin position="316"/>
        <end position="336"/>
    </location>
</feature>
<feature type="transmembrane region" description="Helical" evidence="7">
    <location>
        <begin position="135"/>
        <end position="152"/>
    </location>
</feature>
<dbReference type="GO" id="GO:0022857">
    <property type="term" value="F:transmembrane transporter activity"/>
    <property type="evidence" value="ECO:0007669"/>
    <property type="project" value="InterPro"/>
</dbReference>
<dbReference type="GO" id="GO:0005886">
    <property type="term" value="C:plasma membrane"/>
    <property type="evidence" value="ECO:0007669"/>
    <property type="project" value="TreeGrafter"/>
</dbReference>
<organism evidence="9 10">
    <name type="scientific">Plectosphaerella cucumerina</name>
    <dbReference type="NCBI Taxonomy" id="40658"/>
    <lineage>
        <taxon>Eukaryota</taxon>
        <taxon>Fungi</taxon>
        <taxon>Dikarya</taxon>
        <taxon>Ascomycota</taxon>
        <taxon>Pezizomycotina</taxon>
        <taxon>Sordariomycetes</taxon>
        <taxon>Hypocreomycetidae</taxon>
        <taxon>Glomerellales</taxon>
        <taxon>Plectosphaerellaceae</taxon>
        <taxon>Plectosphaerella</taxon>
    </lineage>
</organism>
<feature type="transmembrane region" description="Helical" evidence="7">
    <location>
        <begin position="39"/>
        <end position="61"/>
    </location>
</feature>
<reference evidence="9" key="1">
    <citation type="journal article" date="2021" name="Nat. Commun.">
        <title>Genetic determinants of endophytism in the Arabidopsis root mycobiome.</title>
        <authorList>
            <person name="Mesny F."/>
            <person name="Miyauchi S."/>
            <person name="Thiergart T."/>
            <person name="Pickel B."/>
            <person name="Atanasova L."/>
            <person name="Karlsson M."/>
            <person name="Huettel B."/>
            <person name="Barry K.W."/>
            <person name="Haridas S."/>
            <person name="Chen C."/>
            <person name="Bauer D."/>
            <person name="Andreopoulos W."/>
            <person name="Pangilinan J."/>
            <person name="LaButti K."/>
            <person name="Riley R."/>
            <person name="Lipzen A."/>
            <person name="Clum A."/>
            <person name="Drula E."/>
            <person name="Henrissat B."/>
            <person name="Kohler A."/>
            <person name="Grigoriev I.V."/>
            <person name="Martin F.M."/>
            <person name="Hacquard S."/>
        </authorList>
    </citation>
    <scope>NUCLEOTIDE SEQUENCE</scope>
    <source>
        <strain evidence="9">MPI-CAGE-AT-0016</strain>
    </source>
</reference>
<dbReference type="Gene3D" id="1.20.1250.20">
    <property type="entry name" value="MFS general substrate transporter like domains"/>
    <property type="match status" value="1"/>
</dbReference>
<dbReference type="InterPro" id="IPR036259">
    <property type="entry name" value="MFS_trans_sf"/>
</dbReference>
<keyword evidence="5 7" id="KW-0472">Membrane</keyword>
<feature type="transmembrane region" description="Helical" evidence="7">
    <location>
        <begin position="106"/>
        <end position="129"/>
    </location>
</feature>
<dbReference type="Pfam" id="PF07690">
    <property type="entry name" value="MFS_1"/>
    <property type="match status" value="1"/>
</dbReference>
<feature type="region of interest" description="Disordered" evidence="6">
    <location>
        <begin position="1"/>
        <end position="27"/>
    </location>
</feature>
<feature type="transmembrane region" description="Helical" evidence="7">
    <location>
        <begin position="278"/>
        <end position="304"/>
    </location>
</feature>
<dbReference type="OrthoDB" id="440553at2759"/>
<comment type="caution">
    <text evidence="9">The sequence shown here is derived from an EMBL/GenBank/DDBJ whole genome shotgun (WGS) entry which is preliminary data.</text>
</comment>
<feature type="transmembrane region" description="Helical" evidence="7">
    <location>
        <begin position="462"/>
        <end position="481"/>
    </location>
</feature>
<dbReference type="Proteomes" id="UP000813385">
    <property type="component" value="Unassembled WGS sequence"/>
</dbReference>
<dbReference type="InterPro" id="IPR011701">
    <property type="entry name" value="MFS"/>
</dbReference>
<evidence type="ECO:0000256" key="3">
    <source>
        <dbReference type="ARBA" id="ARBA00022692"/>
    </source>
</evidence>
<sequence length="504" mass="53907">MSSDTQLDAPKSRADAGSGDTTPDIPPPYSVFGGTQKRAIVILAAFVGCLGTLSSFVYFPVIPALASDLQTSVGNINLSITAYLIVAALAPAIVGNAADTIGRRPTVVACLIIYTSANVGLAFSSSFAMLLCFRVLQAAGISGTFAITYGVLGDLFTPMERGGVAGIMSLMLNTPPSMGPVLSGLLMQRWGWRSIFWFLASTASATLLFVIFCLPETLRSVVGNGNTRLPRFQMPVLHFLLPSGWKISPMRASSGTKMGWYRGPNPIKTLQTLRDPGTFVAVCVMAIYYTIYSCLQASLSTLFMSTYQTSNLVTGLAYLPFGVGCGLGAVISGKILDLEYRRAAARLGLTLDRSTNHDLSSFPIERARLGSLVYALIPCCLCITGYGWSIQYKLHMAVPLTLQFFIGLPTQGIFTAIGTLIVDTHPREPASAQAANNLVRCAAAGAGLAMLDPIVANVGTGWAFVLASASGLVAVVLLFWLRRSGLRWRQRRHQRSICSDDQLT</sequence>
<dbReference type="InterPro" id="IPR020846">
    <property type="entry name" value="MFS_dom"/>
</dbReference>
<feature type="transmembrane region" description="Helical" evidence="7">
    <location>
        <begin position="434"/>
        <end position="456"/>
    </location>
</feature>
<accession>A0A8K0T769</accession>
<evidence type="ECO:0000256" key="6">
    <source>
        <dbReference type="SAM" id="MobiDB-lite"/>
    </source>
</evidence>
<evidence type="ECO:0000259" key="8">
    <source>
        <dbReference type="PROSITE" id="PS50850"/>
    </source>
</evidence>
<dbReference type="PROSITE" id="PS50850">
    <property type="entry name" value="MFS"/>
    <property type="match status" value="1"/>
</dbReference>
<name>A0A8K0T769_9PEZI</name>
<evidence type="ECO:0000256" key="7">
    <source>
        <dbReference type="SAM" id="Phobius"/>
    </source>
</evidence>
<feature type="transmembrane region" description="Helical" evidence="7">
    <location>
        <begin position="195"/>
        <end position="214"/>
    </location>
</feature>
<evidence type="ECO:0000256" key="4">
    <source>
        <dbReference type="ARBA" id="ARBA00022989"/>
    </source>
</evidence>